<dbReference type="GO" id="GO:0009279">
    <property type="term" value="C:cell outer membrane"/>
    <property type="evidence" value="ECO:0007669"/>
    <property type="project" value="InterPro"/>
</dbReference>
<dbReference type="RefSeq" id="WP_051896465.1">
    <property type="nucleotide sequence ID" value="NZ_VTPX01000017.1"/>
</dbReference>
<evidence type="ECO:0000313" key="2">
    <source>
        <dbReference type="EMBL" id="KAA0015751.1"/>
    </source>
</evidence>
<dbReference type="Proteomes" id="UP000466024">
    <property type="component" value="Unassembled WGS sequence"/>
</dbReference>
<sequence>MFNSKFTCCGTLLLAALCLPVAAIADNHGRANVDEVVPGGPLNAHSGSPAEWNEPVHDDALFSQILLDRFEYRDTNGAPNAWLWDAQGWIGNDIDRFWWKSEGEGPTNGGGPESSDLQLLYSRAISPFWNLQTGVRQSFNPDPDRRFAVVGFQGLAPLMMETDTALFVSDEGDVSASTEFEYEMLITQRLILQPRLELSASLQDVPEYDLEQGLNSSEVGLRLSYSLIREISPYVGISHERNYDEDESTTAWVVGLRAWY</sequence>
<gene>
    <name evidence="2" type="ORF">F0A16_19465</name>
</gene>
<dbReference type="GO" id="GO:0006878">
    <property type="term" value="P:intracellular copper ion homeostasis"/>
    <property type="evidence" value="ECO:0007669"/>
    <property type="project" value="InterPro"/>
</dbReference>
<evidence type="ECO:0000256" key="1">
    <source>
        <dbReference type="SAM" id="SignalP"/>
    </source>
</evidence>
<reference evidence="2 3" key="1">
    <citation type="submission" date="2019-08" db="EMBL/GenBank/DDBJ databases">
        <title>Bioinformatics analysis of the strain L3 and L5.</title>
        <authorList>
            <person name="Li X."/>
        </authorList>
    </citation>
    <scope>NUCLEOTIDE SEQUENCE [LARGE SCALE GENOMIC DNA]</scope>
    <source>
        <strain evidence="2 3">L3</strain>
    </source>
</reference>
<feature type="chain" id="PRO_5024879252" evidence="1">
    <location>
        <begin position="26"/>
        <end position="260"/>
    </location>
</feature>
<proteinExistence type="predicted"/>
<organism evidence="2 3">
    <name type="scientific">Salinicola corii</name>
    <dbReference type="NCBI Taxonomy" id="2606937"/>
    <lineage>
        <taxon>Bacteria</taxon>
        <taxon>Pseudomonadati</taxon>
        <taxon>Pseudomonadota</taxon>
        <taxon>Gammaproteobacteria</taxon>
        <taxon>Oceanospirillales</taxon>
        <taxon>Halomonadaceae</taxon>
        <taxon>Salinicola</taxon>
    </lineage>
</organism>
<evidence type="ECO:0000313" key="3">
    <source>
        <dbReference type="Proteomes" id="UP000466024"/>
    </source>
</evidence>
<dbReference type="GO" id="GO:0005507">
    <property type="term" value="F:copper ion binding"/>
    <property type="evidence" value="ECO:0007669"/>
    <property type="project" value="InterPro"/>
</dbReference>
<keyword evidence="3" id="KW-1185">Reference proteome</keyword>
<dbReference type="EMBL" id="VTPX01000017">
    <property type="protein sequence ID" value="KAA0015751.1"/>
    <property type="molecule type" value="Genomic_DNA"/>
</dbReference>
<protein>
    <submittedName>
        <fullName evidence="2">Copper resistance protein B</fullName>
    </submittedName>
</protein>
<comment type="caution">
    <text evidence="2">The sequence shown here is derived from an EMBL/GenBank/DDBJ whole genome shotgun (WGS) entry which is preliminary data.</text>
</comment>
<feature type="signal peptide" evidence="1">
    <location>
        <begin position="1"/>
        <end position="25"/>
    </location>
</feature>
<keyword evidence="1" id="KW-0732">Signal</keyword>
<dbReference type="AlphaFoldDB" id="A0A640WAT7"/>
<dbReference type="Pfam" id="PF05275">
    <property type="entry name" value="CopB"/>
    <property type="match status" value="1"/>
</dbReference>
<accession>A0A640WAT7</accession>
<name>A0A640WAT7_9GAMM</name>
<dbReference type="InterPro" id="IPR007939">
    <property type="entry name" value="Cu-R_B_prcur"/>
</dbReference>